<protein>
    <submittedName>
        <fullName evidence="1">Uncharacterized protein</fullName>
    </submittedName>
</protein>
<reference evidence="1 2" key="1">
    <citation type="journal article" date="2014" name="PLoS Genet.">
        <title>Analysis of the Phlebiopsis gigantea genome, transcriptome and secretome provides insight into its pioneer colonization strategies of wood.</title>
        <authorList>
            <person name="Hori C."/>
            <person name="Ishida T."/>
            <person name="Igarashi K."/>
            <person name="Samejima M."/>
            <person name="Suzuki H."/>
            <person name="Master E."/>
            <person name="Ferreira P."/>
            <person name="Ruiz-Duenas F.J."/>
            <person name="Held B."/>
            <person name="Canessa P."/>
            <person name="Larrondo L.F."/>
            <person name="Schmoll M."/>
            <person name="Druzhinina I.S."/>
            <person name="Kubicek C.P."/>
            <person name="Gaskell J.A."/>
            <person name="Kersten P."/>
            <person name="St John F."/>
            <person name="Glasner J."/>
            <person name="Sabat G."/>
            <person name="Splinter BonDurant S."/>
            <person name="Syed K."/>
            <person name="Yadav J."/>
            <person name="Mgbeahuruike A.C."/>
            <person name="Kovalchuk A."/>
            <person name="Asiegbu F.O."/>
            <person name="Lackner G."/>
            <person name="Hoffmeister D."/>
            <person name="Rencoret J."/>
            <person name="Gutierrez A."/>
            <person name="Sun H."/>
            <person name="Lindquist E."/>
            <person name="Barry K."/>
            <person name="Riley R."/>
            <person name="Grigoriev I.V."/>
            <person name="Henrissat B."/>
            <person name="Kues U."/>
            <person name="Berka R.M."/>
            <person name="Martinez A.T."/>
            <person name="Covert S.F."/>
            <person name="Blanchette R.A."/>
            <person name="Cullen D."/>
        </authorList>
    </citation>
    <scope>NUCLEOTIDE SEQUENCE [LARGE SCALE GENOMIC DNA]</scope>
    <source>
        <strain evidence="1 2">11061_1 CR5-6</strain>
    </source>
</reference>
<name>A0A0C3RVF9_PHLG1</name>
<accession>A0A0C3RVF9</accession>
<organism evidence="1 2">
    <name type="scientific">Phlebiopsis gigantea (strain 11061_1 CR5-6)</name>
    <name type="common">White-rot fungus</name>
    <name type="synonym">Peniophora gigantea</name>
    <dbReference type="NCBI Taxonomy" id="745531"/>
    <lineage>
        <taxon>Eukaryota</taxon>
        <taxon>Fungi</taxon>
        <taxon>Dikarya</taxon>
        <taxon>Basidiomycota</taxon>
        <taxon>Agaricomycotina</taxon>
        <taxon>Agaricomycetes</taxon>
        <taxon>Polyporales</taxon>
        <taxon>Phanerochaetaceae</taxon>
        <taxon>Phlebiopsis</taxon>
    </lineage>
</organism>
<evidence type="ECO:0000313" key="1">
    <source>
        <dbReference type="EMBL" id="KIP05256.1"/>
    </source>
</evidence>
<proteinExistence type="predicted"/>
<gene>
    <name evidence="1" type="ORF">PHLGIDRAFT_14647</name>
</gene>
<evidence type="ECO:0000313" key="2">
    <source>
        <dbReference type="Proteomes" id="UP000053257"/>
    </source>
</evidence>
<dbReference type="HOGENOM" id="CLU_1046270_0_0_1"/>
<sequence length="266" mass="28762">MYFTPAFTFSVLAARGGLGAADGLMGPVQWEYKALPRRERPMDADDVLNDSAFAEDTTNVVGDEDVDEVTPFLDDVTPGSDAMYACYTEAERDAASAFFNMDPGFAPQAATGADDAGFPQLKTTKATEYEDTTVYSDLRYASFVSLEDTLVGSAGDLHGCAFDAKMDVFDTEAAEDIVVDDDEDHMITTGTTDSDLDVHMADASRHCKLKFTKALKRVLAPAVAGPKKILIGLTSKRNFAPYNRLCSRSRRVLARSSGAADFPNGR</sequence>
<keyword evidence="2" id="KW-1185">Reference proteome</keyword>
<dbReference type="AlphaFoldDB" id="A0A0C3RVF9"/>
<dbReference type="EMBL" id="KN840548">
    <property type="protein sequence ID" value="KIP05256.1"/>
    <property type="molecule type" value="Genomic_DNA"/>
</dbReference>
<dbReference type="Proteomes" id="UP000053257">
    <property type="component" value="Unassembled WGS sequence"/>
</dbReference>